<feature type="transmembrane region" description="Helical" evidence="2">
    <location>
        <begin position="40"/>
        <end position="59"/>
    </location>
</feature>
<accession>A0A559K6Y7</accession>
<evidence type="ECO:0000313" key="4">
    <source>
        <dbReference type="EMBL" id="TVY07877.1"/>
    </source>
</evidence>
<feature type="transmembrane region" description="Helical" evidence="2">
    <location>
        <begin position="105"/>
        <end position="122"/>
    </location>
</feature>
<evidence type="ECO:0000313" key="5">
    <source>
        <dbReference type="Proteomes" id="UP000317036"/>
    </source>
</evidence>
<organism evidence="4 5">
    <name type="scientific">Paenibacillus cremeus</name>
    <dbReference type="NCBI Taxonomy" id="2163881"/>
    <lineage>
        <taxon>Bacteria</taxon>
        <taxon>Bacillati</taxon>
        <taxon>Bacillota</taxon>
        <taxon>Bacilli</taxon>
        <taxon>Bacillales</taxon>
        <taxon>Paenibacillaceae</taxon>
        <taxon>Paenibacillus</taxon>
    </lineage>
</organism>
<evidence type="ECO:0000256" key="2">
    <source>
        <dbReference type="SAM" id="Phobius"/>
    </source>
</evidence>
<proteinExistence type="predicted"/>
<feature type="region of interest" description="Disordered" evidence="1">
    <location>
        <begin position="131"/>
        <end position="167"/>
    </location>
</feature>
<dbReference type="RefSeq" id="WP_144850740.1">
    <property type="nucleotide sequence ID" value="NZ_VNJI01000030.1"/>
</dbReference>
<comment type="caution">
    <text evidence="4">The sequence shown here is derived from an EMBL/GenBank/DDBJ whole genome shotgun (WGS) entry which is preliminary data.</text>
</comment>
<gene>
    <name evidence="4" type="ORF">FPZ49_21445</name>
</gene>
<keyword evidence="2" id="KW-0472">Membrane</keyword>
<dbReference type="InterPro" id="IPR019251">
    <property type="entry name" value="DUF2231_TM"/>
</dbReference>
<feature type="transmembrane region" description="Helical" evidence="2">
    <location>
        <begin position="74"/>
        <end position="93"/>
    </location>
</feature>
<sequence length="167" mass="18209">MSYLIRNAHFLVIHIPIAMLLFSFVFDLLALMFKKKDWHTAGLLCLIVGTLGAIAAVATGPEGERNPLFPQHELFGKITMILAILLTLVRLGVLWRKKIDIGKSFVYLLVMLVGVGLLSYTGDLGGKMVHPDRSQVRKGPGQQQGGFNQDNAKRPSGGSQGSIEGSH</sequence>
<keyword evidence="5" id="KW-1185">Reference proteome</keyword>
<keyword evidence="2" id="KW-0812">Transmembrane</keyword>
<feature type="transmembrane region" description="Helical" evidence="2">
    <location>
        <begin position="12"/>
        <end position="33"/>
    </location>
</feature>
<dbReference type="OrthoDB" id="2609591at2"/>
<evidence type="ECO:0000259" key="3">
    <source>
        <dbReference type="Pfam" id="PF09990"/>
    </source>
</evidence>
<dbReference type="Proteomes" id="UP000317036">
    <property type="component" value="Unassembled WGS sequence"/>
</dbReference>
<dbReference type="AlphaFoldDB" id="A0A559K6Y7"/>
<dbReference type="EMBL" id="VNJI01000030">
    <property type="protein sequence ID" value="TVY07877.1"/>
    <property type="molecule type" value="Genomic_DNA"/>
</dbReference>
<keyword evidence="2" id="KW-1133">Transmembrane helix</keyword>
<dbReference type="Pfam" id="PF09990">
    <property type="entry name" value="DUF2231"/>
    <property type="match status" value="1"/>
</dbReference>
<protein>
    <recommendedName>
        <fullName evidence="3">DUF2231 domain-containing protein</fullName>
    </recommendedName>
</protein>
<name>A0A559K6Y7_9BACL</name>
<evidence type="ECO:0000256" key="1">
    <source>
        <dbReference type="SAM" id="MobiDB-lite"/>
    </source>
</evidence>
<feature type="domain" description="DUF2231" evidence="3">
    <location>
        <begin position="8"/>
        <end position="133"/>
    </location>
</feature>
<reference evidence="4 5" key="1">
    <citation type="submission" date="2019-07" db="EMBL/GenBank/DDBJ databases">
        <authorList>
            <person name="Kim J."/>
        </authorList>
    </citation>
    <scope>NUCLEOTIDE SEQUENCE [LARGE SCALE GENOMIC DNA]</scope>
    <source>
        <strain evidence="4 5">JC52</strain>
    </source>
</reference>